<evidence type="ECO:0000256" key="1">
    <source>
        <dbReference type="ARBA" id="ARBA00006995"/>
    </source>
</evidence>
<dbReference type="OrthoDB" id="539634at2759"/>
<evidence type="ECO:0000313" key="3">
    <source>
        <dbReference type="Proteomes" id="UP001150569"/>
    </source>
</evidence>
<dbReference type="PANTHER" id="PTHR21405:SF0">
    <property type="entry name" value="TETRATRICOPEPTIDE REPEAT PROTEIN 36"/>
    <property type="match status" value="1"/>
</dbReference>
<sequence length="167" mass="18803">MSLSNRDTNVLDVIFGGETFEKLSPLPEEKRQDLREREREGIKLAEADKLTEAAAIFTALLAEEETYASAYNNRAQVHRLQDQYELALADLANALKYSRQDPEVLKQAYTQRAIIRKAQGDADGALRDFELGGQYGNAVAKEIAVKENPYAKLCNAMMKESMKQLYP</sequence>
<proteinExistence type="inferred from homology"/>
<organism evidence="2 3">
    <name type="scientific">Tieghemiomyces parasiticus</name>
    <dbReference type="NCBI Taxonomy" id="78921"/>
    <lineage>
        <taxon>Eukaryota</taxon>
        <taxon>Fungi</taxon>
        <taxon>Fungi incertae sedis</taxon>
        <taxon>Zoopagomycota</taxon>
        <taxon>Kickxellomycotina</taxon>
        <taxon>Dimargaritomycetes</taxon>
        <taxon>Dimargaritales</taxon>
        <taxon>Dimargaritaceae</taxon>
        <taxon>Tieghemiomyces</taxon>
    </lineage>
</organism>
<protein>
    <recommendedName>
        <fullName evidence="4">Tetratricopeptide repeat protein 36</fullName>
    </recommendedName>
</protein>
<comment type="caution">
    <text evidence="2">The sequence shown here is derived from an EMBL/GenBank/DDBJ whole genome shotgun (WGS) entry which is preliminary data.</text>
</comment>
<evidence type="ECO:0008006" key="4">
    <source>
        <dbReference type="Google" id="ProtNLM"/>
    </source>
</evidence>
<keyword evidence="3" id="KW-1185">Reference proteome</keyword>
<dbReference type="InterPro" id="IPR019734">
    <property type="entry name" value="TPR_rpt"/>
</dbReference>
<dbReference type="Proteomes" id="UP001150569">
    <property type="component" value="Unassembled WGS sequence"/>
</dbReference>
<comment type="similarity">
    <text evidence="1">Belongs to the TTC36 family.</text>
</comment>
<gene>
    <name evidence="2" type="ORF">IWQ60_012077</name>
</gene>
<dbReference type="EMBL" id="JANBPT010001591">
    <property type="protein sequence ID" value="KAJ1906462.1"/>
    <property type="molecule type" value="Genomic_DNA"/>
</dbReference>
<dbReference type="PANTHER" id="PTHR21405">
    <property type="entry name" value="CDNA SEQUENCE BC021608"/>
    <property type="match status" value="1"/>
</dbReference>
<evidence type="ECO:0000313" key="2">
    <source>
        <dbReference type="EMBL" id="KAJ1906462.1"/>
    </source>
</evidence>
<dbReference type="InterPro" id="IPR038906">
    <property type="entry name" value="TTC36"/>
</dbReference>
<dbReference type="SMART" id="SM00028">
    <property type="entry name" value="TPR"/>
    <property type="match status" value="1"/>
</dbReference>
<dbReference type="GO" id="GO:0006570">
    <property type="term" value="P:tyrosine metabolic process"/>
    <property type="evidence" value="ECO:0007669"/>
    <property type="project" value="TreeGrafter"/>
</dbReference>
<dbReference type="SUPFAM" id="SSF48452">
    <property type="entry name" value="TPR-like"/>
    <property type="match status" value="1"/>
</dbReference>
<reference evidence="2" key="1">
    <citation type="submission" date="2022-07" db="EMBL/GenBank/DDBJ databases">
        <title>Phylogenomic reconstructions and comparative analyses of Kickxellomycotina fungi.</title>
        <authorList>
            <person name="Reynolds N.K."/>
            <person name="Stajich J.E."/>
            <person name="Barry K."/>
            <person name="Grigoriev I.V."/>
            <person name="Crous P."/>
            <person name="Smith M.E."/>
        </authorList>
    </citation>
    <scope>NUCLEOTIDE SEQUENCE</scope>
    <source>
        <strain evidence="2">RSA 861</strain>
    </source>
</reference>
<dbReference type="AlphaFoldDB" id="A0A9W7ZMB2"/>
<dbReference type="InterPro" id="IPR011990">
    <property type="entry name" value="TPR-like_helical_dom_sf"/>
</dbReference>
<dbReference type="Gene3D" id="1.25.40.10">
    <property type="entry name" value="Tetratricopeptide repeat domain"/>
    <property type="match status" value="1"/>
</dbReference>
<accession>A0A9W7ZMB2</accession>
<name>A0A9W7ZMB2_9FUNG</name>